<sequence>MRSTLRLPDPSGPGADTARYLSEIPDLAHLAPVFLDSLREMAGHLGSDHEVREWCAVVKRMTHQARGGLAPLLHHAPRLLEVVTLDGLQAWTQFGIAAYRHQPFQVHLYFNLETADSHAALQKQRRGILLADVERQLRLTLRAFWGEDCAIHPFTQWGDPTRRQSPHLDKLGFHLPDVIDHGAALDIYRATIAHLAAHKRWSRPFMADNFSQLQHLSIECFEDARVETLARGLHPGLGRLFLSLHPRPLPGSVPPGWNPIRHVLTRLSLALLDPDHQPGDAVLDEFAARFRAEIATDPHDPNLSARLGVALLPRIRTADFALARIWFDDTIALYRDDNRFLWQFLEDTDSKDDFHSDHGTAPPAETEALVPPVHWPEWDYRRAEYRPEWTTVFEAPPPAGDPAPIARMLDRHADTAKRLKRVIDRLKPQNRRRIRHQADGDDIDLDQAITALIDRRAGLSPDSRIHQSHVPAGRNIAVLVLLDLSHSLNDRVAGSDQTLLTLAQEATALLAWAIEQLGDSFAVAGFSSKTRLEVRYMPIKSFAEPWSDLAQGRLAAAQAGMATRMGAALRHAGHHLDSRREDKKLVLLVSDGEPADIDEDDEDYLKWDTHLAVGELHARGIHTFCMTVDTKADSYIADIFGENGFAVIDQVERLPEKLTAAFLSLTR</sequence>
<dbReference type="Pfam" id="PF00092">
    <property type="entry name" value="VWA"/>
    <property type="match status" value="1"/>
</dbReference>
<evidence type="ECO:0000313" key="3">
    <source>
        <dbReference type="Proteomes" id="UP000078543"/>
    </source>
</evidence>
<dbReference type="PANTHER" id="PTHR41248">
    <property type="entry name" value="NORD PROTEIN"/>
    <property type="match status" value="1"/>
</dbReference>
<organism evidence="2 3">
    <name type="scientific">Magnetospirillum moscoviense</name>
    <dbReference type="NCBI Taxonomy" id="1437059"/>
    <lineage>
        <taxon>Bacteria</taxon>
        <taxon>Pseudomonadati</taxon>
        <taxon>Pseudomonadota</taxon>
        <taxon>Alphaproteobacteria</taxon>
        <taxon>Rhodospirillales</taxon>
        <taxon>Rhodospirillaceae</taxon>
        <taxon>Magnetospirillum</taxon>
    </lineage>
</organism>
<evidence type="ECO:0000259" key="1">
    <source>
        <dbReference type="PROSITE" id="PS50234"/>
    </source>
</evidence>
<evidence type="ECO:0000313" key="2">
    <source>
        <dbReference type="EMBL" id="OAN44457.1"/>
    </source>
</evidence>
<reference evidence="2 3" key="1">
    <citation type="submission" date="2016-04" db="EMBL/GenBank/DDBJ databases">
        <title>Draft genome sequence of freshwater magnetotactic bacteria Magnetospirillum marisnigri SP-1 and Magnetospirillum moscoviense BB-1.</title>
        <authorList>
            <person name="Koziaeva V."/>
            <person name="Dziuba M.V."/>
            <person name="Ivanov T.M."/>
            <person name="Kuznetsov B."/>
            <person name="Grouzdev D.S."/>
        </authorList>
    </citation>
    <scope>NUCLEOTIDE SEQUENCE [LARGE SCALE GENOMIC DNA]</scope>
    <source>
        <strain evidence="2 3">BB-1</strain>
    </source>
</reference>
<dbReference type="Proteomes" id="UP000078543">
    <property type="component" value="Unassembled WGS sequence"/>
</dbReference>
<gene>
    <name evidence="2" type="ORF">A6A05_04615</name>
</gene>
<accession>A0A178M8B9</accession>
<dbReference type="EMBL" id="LWQU01000196">
    <property type="protein sequence ID" value="OAN44457.1"/>
    <property type="molecule type" value="Genomic_DNA"/>
</dbReference>
<feature type="domain" description="VWFA" evidence="1">
    <location>
        <begin position="477"/>
        <end position="662"/>
    </location>
</feature>
<dbReference type="STRING" id="1437059.A6A05_04615"/>
<dbReference type="SMART" id="SM00327">
    <property type="entry name" value="VWA"/>
    <property type="match status" value="1"/>
</dbReference>
<dbReference type="PROSITE" id="PS50234">
    <property type="entry name" value="VWFA"/>
    <property type="match status" value="1"/>
</dbReference>
<dbReference type="SUPFAM" id="SSF53300">
    <property type="entry name" value="vWA-like"/>
    <property type="match status" value="1"/>
</dbReference>
<dbReference type="PANTHER" id="PTHR41248:SF1">
    <property type="entry name" value="NORD PROTEIN"/>
    <property type="match status" value="1"/>
</dbReference>
<name>A0A178M8B9_9PROT</name>
<dbReference type="OrthoDB" id="9758211at2"/>
<dbReference type="CDD" id="cd01454">
    <property type="entry name" value="vWA_norD_type"/>
    <property type="match status" value="1"/>
</dbReference>
<comment type="caution">
    <text evidence="2">The sequence shown here is derived from an EMBL/GenBank/DDBJ whole genome shotgun (WGS) entry which is preliminary data.</text>
</comment>
<dbReference type="InterPro" id="IPR051928">
    <property type="entry name" value="NorD/CobT"/>
</dbReference>
<dbReference type="AlphaFoldDB" id="A0A178M8B9"/>
<protein>
    <recommendedName>
        <fullName evidence="1">VWFA domain-containing protein</fullName>
    </recommendedName>
</protein>
<dbReference type="InterPro" id="IPR036465">
    <property type="entry name" value="vWFA_dom_sf"/>
</dbReference>
<dbReference type="Gene3D" id="3.40.50.410">
    <property type="entry name" value="von Willebrand factor, type A domain"/>
    <property type="match status" value="1"/>
</dbReference>
<keyword evidence="3" id="KW-1185">Reference proteome</keyword>
<dbReference type="InterPro" id="IPR002035">
    <property type="entry name" value="VWF_A"/>
</dbReference>
<proteinExistence type="predicted"/>